<reference evidence="3" key="1">
    <citation type="journal article" date="2015" name="Proc. Natl. Acad. Sci. U.S.A.">
        <title>Genome sequencing of adzuki bean (Vigna angularis) provides insight into high starch and low fat accumulation and domestication.</title>
        <authorList>
            <person name="Yang K."/>
            <person name="Tian Z."/>
            <person name="Chen C."/>
            <person name="Luo L."/>
            <person name="Zhao B."/>
            <person name="Wang Z."/>
            <person name="Yu L."/>
            <person name="Li Y."/>
            <person name="Sun Y."/>
            <person name="Li W."/>
            <person name="Chen Y."/>
            <person name="Li Y."/>
            <person name="Zhang Y."/>
            <person name="Ai D."/>
            <person name="Zhao J."/>
            <person name="Shang C."/>
            <person name="Ma Y."/>
            <person name="Wu B."/>
            <person name="Wang M."/>
            <person name="Gao L."/>
            <person name="Sun D."/>
            <person name="Zhang P."/>
            <person name="Guo F."/>
            <person name="Wang W."/>
            <person name="Li Y."/>
            <person name="Wang J."/>
            <person name="Varshney R.K."/>
            <person name="Wang J."/>
            <person name="Ling H.Q."/>
            <person name="Wan P."/>
        </authorList>
    </citation>
    <scope>NUCLEOTIDE SEQUENCE</scope>
    <source>
        <strain evidence="3">cv. Jingnong 6</strain>
    </source>
</reference>
<protein>
    <submittedName>
        <fullName evidence="2">Uncharacterized protein</fullName>
    </submittedName>
</protein>
<organism evidence="2 3">
    <name type="scientific">Phaseolus angularis</name>
    <name type="common">Azuki bean</name>
    <name type="synonym">Vigna angularis</name>
    <dbReference type="NCBI Taxonomy" id="3914"/>
    <lineage>
        <taxon>Eukaryota</taxon>
        <taxon>Viridiplantae</taxon>
        <taxon>Streptophyta</taxon>
        <taxon>Embryophyta</taxon>
        <taxon>Tracheophyta</taxon>
        <taxon>Spermatophyta</taxon>
        <taxon>Magnoliopsida</taxon>
        <taxon>eudicotyledons</taxon>
        <taxon>Gunneridae</taxon>
        <taxon>Pentapetalae</taxon>
        <taxon>rosids</taxon>
        <taxon>fabids</taxon>
        <taxon>Fabales</taxon>
        <taxon>Fabaceae</taxon>
        <taxon>Papilionoideae</taxon>
        <taxon>50 kb inversion clade</taxon>
        <taxon>NPAAA clade</taxon>
        <taxon>indigoferoid/millettioid clade</taxon>
        <taxon>Phaseoleae</taxon>
        <taxon>Vigna</taxon>
    </lineage>
</organism>
<sequence length="127" mass="14232">MAAEVGGKLGHITKVKIEQIEPPQQVDFTHFKNSSRATEWKIFTQKSTTLGIQRIKILSKGSEPEQQDRYQTIETANQTNPNPGRDLRHRRGRDEEDAFGDDGGPFVGDFVGSAKRVQGRNTEGEHV</sequence>
<gene>
    <name evidence="2" type="ORF">LR48_Vigan02g173100</name>
</gene>
<dbReference type="Proteomes" id="UP000053144">
    <property type="component" value="Chromosome 2"/>
</dbReference>
<evidence type="ECO:0000256" key="1">
    <source>
        <dbReference type="SAM" id="MobiDB-lite"/>
    </source>
</evidence>
<evidence type="ECO:0000313" key="3">
    <source>
        <dbReference type="Proteomes" id="UP000053144"/>
    </source>
</evidence>
<dbReference type="EMBL" id="CM003372">
    <property type="protein sequence ID" value="KOM35581.1"/>
    <property type="molecule type" value="Genomic_DNA"/>
</dbReference>
<feature type="region of interest" description="Disordered" evidence="1">
    <location>
        <begin position="74"/>
        <end position="127"/>
    </location>
</feature>
<accession>A0A0L9TYK0</accession>
<proteinExistence type="predicted"/>
<name>A0A0L9TYK0_PHAAN</name>
<dbReference type="AlphaFoldDB" id="A0A0L9TYK0"/>
<evidence type="ECO:0000313" key="2">
    <source>
        <dbReference type="EMBL" id="KOM35581.1"/>
    </source>
</evidence>
<dbReference type="Gramene" id="KOM35581">
    <property type="protein sequence ID" value="KOM35581"/>
    <property type="gene ID" value="LR48_Vigan02g173100"/>
</dbReference>